<keyword evidence="1" id="KW-0732">Signal</keyword>
<evidence type="ECO:0008006" key="4">
    <source>
        <dbReference type="Google" id="ProtNLM"/>
    </source>
</evidence>
<evidence type="ECO:0000313" key="3">
    <source>
        <dbReference type="Proteomes" id="UP001596958"/>
    </source>
</evidence>
<dbReference type="RefSeq" id="WP_377099964.1">
    <property type="nucleotide sequence ID" value="NZ_JBHTHU010000006.1"/>
</dbReference>
<evidence type="ECO:0000313" key="2">
    <source>
        <dbReference type="EMBL" id="MFD0750576.1"/>
    </source>
</evidence>
<sequence length="172" mass="18892">MNFLLKPIQFLLIPLFAIMACNQSGLTNGEDSALKKNLVEQEIEGINYKIALPKGYQIIERRGIDFSVYYFSPVDTTDMNSFRGGFYIGNAGGGFGPESSTCKTSFISSALLGISEKWSVYNCNGKQKIETITKSKTGISWAGMIHAFGSANSNEDLTKLLEVYSTLNVKSK</sequence>
<organism evidence="2 3">
    <name type="scientific">Mucilaginibacter calamicampi</name>
    <dbReference type="NCBI Taxonomy" id="1302352"/>
    <lineage>
        <taxon>Bacteria</taxon>
        <taxon>Pseudomonadati</taxon>
        <taxon>Bacteroidota</taxon>
        <taxon>Sphingobacteriia</taxon>
        <taxon>Sphingobacteriales</taxon>
        <taxon>Sphingobacteriaceae</taxon>
        <taxon>Mucilaginibacter</taxon>
    </lineage>
</organism>
<proteinExistence type="predicted"/>
<dbReference type="EMBL" id="JBHTHU010000006">
    <property type="protein sequence ID" value="MFD0750576.1"/>
    <property type="molecule type" value="Genomic_DNA"/>
</dbReference>
<dbReference type="PROSITE" id="PS51257">
    <property type="entry name" value="PROKAR_LIPOPROTEIN"/>
    <property type="match status" value="1"/>
</dbReference>
<comment type="caution">
    <text evidence="2">The sequence shown here is derived from an EMBL/GenBank/DDBJ whole genome shotgun (WGS) entry which is preliminary data.</text>
</comment>
<keyword evidence="3" id="KW-1185">Reference proteome</keyword>
<gene>
    <name evidence="2" type="ORF">ACFQZS_10505</name>
</gene>
<dbReference type="Proteomes" id="UP001596958">
    <property type="component" value="Unassembled WGS sequence"/>
</dbReference>
<reference evidence="3" key="1">
    <citation type="journal article" date="2019" name="Int. J. Syst. Evol. Microbiol.">
        <title>The Global Catalogue of Microorganisms (GCM) 10K type strain sequencing project: providing services to taxonomists for standard genome sequencing and annotation.</title>
        <authorList>
            <consortium name="The Broad Institute Genomics Platform"/>
            <consortium name="The Broad Institute Genome Sequencing Center for Infectious Disease"/>
            <person name="Wu L."/>
            <person name="Ma J."/>
        </authorList>
    </citation>
    <scope>NUCLEOTIDE SEQUENCE [LARGE SCALE GENOMIC DNA]</scope>
    <source>
        <strain evidence="3">CCUG 63418</strain>
    </source>
</reference>
<accession>A0ABW2YWT8</accession>
<feature type="signal peptide" evidence="1">
    <location>
        <begin position="1"/>
        <end position="19"/>
    </location>
</feature>
<protein>
    <recommendedName>
        <fullName evidence="4">DUF4136 domain-containing protein</fullName>
    </recommendedName>
</protein>
<feature type="chain" id="PRO_5046557944" description="DUF4136 domain-containing protein" evidence="1">
    <location>
        <begin position="20"/>
        <end position="172"/>
    </location>
</feature>
<evidence type="ECO:0000256" key="1">
    <source>
        <dbReference type="SAM" id="SignalP"/>
    </source>
</evidence>
<name>A0ABW2YWT8_9SPHI</name>